<dbReference type="EMBL" id="BK015840">
    <property type="protein sequence ID" value="DAE27513.1"/>
    <property type="molecule type" value="Genomic_DNA"/>
</dbReference>
<protein>
    <submittedName>
        <fullName evidence="1">Uncharacterized protein</fullName>
    </submittedName>
</protein>
<sequence>MPWTRIIAKTQFNILILNTYTKNGIRKRN</sequence>
<name>A0A8S5R8V8_9VIRU</name>
<organism evidence="1">
    <name type="scientific">virus sp. ct1Uu26</name>
    <dbReference type="NCBI Taxonomy" id="2826789"/>
    <lineage>
        <taxon>Viruses</taxon>
    </lineage>
</organism>
<reference evidence="1" key="1">
    <citation type="journal article" date="2021" name="Proc. Natl. Acad. Sci. U.S.A.">
        <title>A Catalog of Tens of Thousands of Viruses from Human Metagenomes Reveals Hidden Associations with Chronic Diseases.</title>
        <authorList>
            <person name="Tisza M.J."/>
            <person name="Buck C.B."/>
        </authorList>
    </citation>
    <scope>NUCLEOTIDE SEQUENCE</scope>
    <source>
        <strain evidence="1">Ct1Uu26</strain>
    </source>
</reference>
<evidence type="ECO:0000313" key="1">
    <source>
        <dbReference type="EMBL" id="DAE27513.1"/>
    </source>
</evidence>
<proteinExistence type="predicted"/>
<accession>A0A8S5R8V8</accession>